<keyword evidence="1" id="KW-0812">Transmembrane</keyword>
<accession>A0A2P2JPJ0</accession>
<proteinExistence type="predicted"/>
<sequence>MSLKFSPCSRAKLNLIFFGTLKLNVFMQAAPLYMLFFGQSMFPEIASTILFLA</sequence>
<name>A0A2P2JPJ0_RHIMU</name>
<keyword evidence="1" id="KW-1133">Transmembrane helix</keyword>
<evidence type="ECO:0000313" key="2">
    <source>
        <dbReference type="EMBL" id="MBW95383.1"/>
    </source>
</evidence>
<evidence type="ECO:0000256" key="1">
    <source>
        <dbReference type="SAM" id="Phobius"/>
    </source>
</evidence>
<feature type="transmembrane region" description="Helical" evidence="1">
    <location>
        <begin position="12"/>
        <end position="36"/>
    </location>
</feature>
<reference evidence="2" key="1">
    <citation type="submission" date="2018-02" db="EMBL/GenBank/DDBJ databases">
        <title>Rhizophora mucronata_Transcriptome.</title>
        <authorList>
            <person name="Meera S.P."/>
            <person name="Sreeshan A."/>
            <person name="Augustine A."/>
        </authorList>
    </citation>
    <scope>NUCLEOTIDE SEQUENCE</scope>
    <source>
        <tissue evidence="2">Leaf</tissue>
    </source>
</reference>
<protein>
    <submittedName>
        <fullName evidence="2">Uncharacterized protein</fullName>
    </submittedName>
</protein>
<dbReference type="AlphaFoldDB" id="A0A2P2JPJ0"/>
<keyword evidence="1" id="KW-0472">Membrane</keyword>
<dbReference type="EMBL" id="GGEC01014900">
    <property type="protein sequence ID" value="MBW95383.1"/>
    <property type="molecule type" value="Transcribed_RNA"/>
</dbReference>
<organism evidence="2">
    <name type="scientific">Rhizophora mucronata</name>
    <name type="common">Asiatic mangrove</name>
    <dbReference type="NCBI Taxonomy" id="61149"/>
    <lineage>
        <taxon>Eukaryota</taxon>
        <taxon>Viridiplantae</taxon>
        <taxon>Streptophyta</taxon>
        <taxon>Embryophyta</taxon>
        <taxon>Tracheophyta</taxon>
        <taxon>Spermatophyta</taxon>
        <taxon>Magnoliopsida</taxon>
        <taxon>eudicotyledons</taxon>
        <taxon>Gunneridae</taxon>
        <taxon>Pentapetalae</taxon>
        <taxon>rosids</taxon>
        <taxon>fabids</taxon>
        <taxon>Malpighiales</taxon>
        <taxon>Rhizophoraceae</taxon>
        <taxon>Rhizophora</taxon>
    </lineage>
</organism>